<sequence>MAESIIMPKARTGAWTTEVDETRCQGQTVSSRVVARMLAATGTARHDAGAPSDFRLHMLDEGRYRADLRPPRENALSEDIYADDDGGAVLHARQYEDHLVAVAHGEWNESACFNLADCLVRALDAGCRTFILDLGCPGALPPGARAVVESLSRCLAREGLSADIRLCPSDAT</sequence>
<organism evidence="1 2">
    <name type="scientific">Alkalidesulfovibrio alkalitolerans DSM 16529</name>
    <dbReference type="NCBI Taxonomy" id="1121439"/>
    <lineage>
        <taxon>Bacteria</taxon>
        <taxon>Pseudomonadati</taxon>
        <taxon>Thermodesulfobacteriota</taxon>
        <taxon>Desulfovibrionia</taxon>
        <taxon>Desulfovibrionales</taxon>
        <taxon>Desulfovibrionaceae</taxon>
        <taxon>Alkalidesulfovibrio</taxon>
    </lineage>
</organism>
<dbReference type="PATRIC" id="fig|1121439.3.peg.2528"/>
<comment type="caution">
    <text evidence="1">The sequence shown here is derived from an EMBL/GenBank/DDBJ whole genome shotgun (WGS) entry which is preliminary data.</text>
</comment>
<keyword evidence="2" id="KW-1185">Reference proteome</keyword>
<dbReference type="STRING" id="1121439.dsat_1148"/>
<accession>S7T353</accession>
<reference evidence="1 2" key="1">
    <citation type="journal article" date="2013" name="Genome Announc.">
        <title>Draft genome sequences for three mercury-methylating, sulfate-reducing bacteria.</title>
        <authorList>
            <person name="Brown S.D."/>
            <person name="Hurt R.A.Jr."/>
            <person name="Gilmour C.C."/>
            <person name="Elias D.A."/>
        </authorList>
    </citation>
    <scope>NUCLEOTIDE SEQUENCE [LARGE SCALE GENOMIC DNA]</scope>
    <source>
        <strain evidence="1 2">DSM 16529</strain>
    </source>
</reference>
<gene>
    <name evidence="1" type="ORF">dsat_1148</name>
</gene>
<dbReference type="AlphaFoldDB" id="S7T353"/>
<name>S7T353_9BACT</name>
<dbReference type="Proteomes" id="UP000014975">
    <property type="component" value="Unassembled WGS sequence"/>
</dbReference>
<evidence type="ECO:0000313" key="1">
    <source>
        <dbReference type="EMBL" id="EPR31021.1"/>
    </source>
</evidence>
<evidence type="ECO:0000313" key="2">
    <source>
        <dbReference type="Proteomes" id="UP000014975"/>
    </source>
</evidence>
<proteinExistence type="predicted"/>
<protein>
    <submittedName>
        <fullName evidence="1">Uncharacterized protein</fullName>
    </submittedName>
</protein>
<dbReference type="EMBL" id="ATHI01000030">
    <property type="protein sequence ID" value="EPR31021.1"/>
    <property type="molecule type" value="Genomic_DNA"/>
</dbReference>